<dbReference type="SMART" id="SM00320">
    <property type="entry name" value="WD40"/>
    <property type="match status" value="3"/>
</dbReference>
<keyword evidence="5" id="KW-1185">Reference proteome</keyword>
<comment type="caution">
    <text evidence="4">The sequence shown here is derived from an EMBL/GenBank/DDBJ whole genome shotgun (WGS) entry which is preliminary data.</text>
</comment>
<feature type="region of interest" description="Disordered" evidence="2">
    <location>
        <begin position="824"/>
        <end position="846"/>
    </location>
</feature>
<dbReference type="PANTHER" id="PTHR19879">
    <property type="entry name" value="TRANSCRIPTION INITIATION FACTOR TFIID"/>
    <property type="match status" value="1"/>
</dbReference>
<keyword evidence="3" id="KW-0472">Membrane</keyword>
<protein>
    <submittedName>
        <fullName evidence="4">WD40 repeat domain-containing protein</fullName>
    </submittedName>
</protein>
<evidence type="ECO:0000313" key="5">
    <source>
        <dbReference type="Proteomes" id="UP001589647"/>
    </source>
</evidence>
<dbReference type="EMBL" id="JBHMEI010000039">
    <property type="protein sequence ID" value="MFB9206752.1"/>
    <property type="molecule type" value="Genomic_DNA"/>
</dbReference>
<dbReference type="PROSITE" id="PS50082">
    <property type="entry name" value="WD_REPEATS_2"/>
    <property type="match status" value="1"/>
</dbReference>
<dbReference type="InterPro" id="IPR015943">
    <property type="entry name" value="WD40/YVTN_repeat-like_dom_sf"/>
</dbReference>
<evidence type="ECO:0000256" key="3">
    <source>
        <dbReference type="SAM" id="Phobius"/>
    </source>
</evidence>
<feature type="non-terminal residue" evidence="4">
    <location>
        <position position="1"/>
    </location>
</feature>
<reference evidence="4 5" key="1">
    <citation type="submission" date="2024-09" db="EMBL/GenBank/DDBJ databases">
        <authorList>
            <person name="Sun Q."/>
            <person name="Mori K."/>
        </authorList>
    </citation>
    <scope>NUCLEOTIDE SEQUENCE [LARGE SCALE GENOMIC DNA]</scope>
    <source>
        <strain evidence="4 5">CCM 3426</strain>
    </source>
</reference>
<dbReference type="PROSITE" id="PS50294">
    <property type="entry name" value="WD_REPEATS_REGION"/>
    <property type="match status" value="1"/>
</dbReference>
<dbReference type="RefSeq" id="WP_379478654.1">
    <property type="nucleotide sequence ID" value="NZ_JBHMEI010000039.1"/>
</dbReference>
<dbReference type="InterPro" id="IPR011047">
    <property type="entry name" value="Quinoprotein_ADH-like_sf"/>
</dbReference>
<gene>
    <name evidence="4" type="ORF">ACFFV7_36545</name>
</gene>
<accession>A0ABV5IQY0</accession>
<organism evidence="4 5">
    <name type="scientific">Nonomuraea spiralis</name>
    <dbReference type="NCBI Taxonomy" id="46182"/>
    <lineage>
        <taxon>Bacteria</taxon>
        <taxon>Bacillati</taxon>
        <taxon>Actinomycetota</taxon>
        <taxon>Actinomycetes</taxon>
        <taxon>Streptosporangiales</taxon>
        <taxon>Streptosporangiaceae</taxon>
        <taxon>Nonomuraea</taxon>
    </lineage>
</organism>
<dbReference type="Pfam" id="PF00400">
    <property type="entry name" value="WD40"/>
    <property type="match status" value="1"/>
</dbReference>
<proteinExistence type="predicted"/>
<feature type="transmembrane region" description="Helical" evidence="3">
    <location>
        <begin position="73"/>
        <end position="91"/>
    </location>
</feature>
<name>A0ABV5IQY0_9ACTN</name>
<dbReference type="SUPFAM" id="SSF101908">
    <property type="entry name" value="Putative isomerase YbhE"/>
    <property type="match status" value="1"/>
</dbReference>
<evidence type="ECO:0000313" key="4">
    <source>
        <dbReference type="EMBL" id="MFB9206752.1"/>
    </source>
</evidence>
<dbReference type="PANTHER" id="PTHR19879:SF9">
    <property type="entry name" value="TRANSCRIPTION INITIATION FACTOR TFIID SUBUNIT 5"/>
    <property type="match status" value="1"/>
</dbReference>
<feature type="repeat" description="WD" evidence="1">
    <location>
        <begin position="710"/>
        <end position="742"/>
    </location>
</feature>
<dbReference type="SUPFAM" id="SSF50998">
    <property type="entry name" value="Quinoprotein alcohol dehydrogenase-like"/>
    <property type="match status" value="1"/>
</dbReference>
<keyword evidence="3" id="KW-1133">Transmembrane helix</keyword>
<dbReference type="Gene3D" id="2.130.10.10">
    <property type="entry name" value="YVTN repeat-like/Quinoprotein amine dehydrogenase"/>
    <property type="match status" value="3"/>
</dbReference>
<keyword evidence="3" id="KW-0812">Transmembrane</keyword>
<sequence length="846" mass="91013">RERLRVHRRLTEAATTWNDHARDPGALYRGLQLATAREHLTEHLDTLTPEERAFLQAGTAAHQNARRRRGLRTSVLSVVVVLALVAASLAWQQNTVSSRQRREAHARQMVGTAESLRRSDPRLAMQLSLAAWRLADLPETRAALRTAGLQPEQDTFTDPDQSEETMRWLSADGRSLISAGATQVTRWDLDTRQRLSVAPGLGALLPNTGVGSGDARWLPVIDRATAEVTLWDLVNGRHDLRPLDTANQGSEIAPSGRYLITYHAAGSRYRVSVWDPGTRRQVLRVSTPRKKKPAARKQTWINGALAREQHSGRARSERDTPDAALSADDRTLALCVPGAPLQLWDLPSGRRRELPGAPVLSGQQCRDERVSLAPDGRRLLLTTETKIRQWELPSGKEGPYVDELAVHDVSFSADGAFLMAAGVDGYVVLRMSQLDSPLFRYPYSGANAASLHLDPAANRVRFIVGPRGGTGWPATVRTLQLSTAPDIPRYDERAQSATFSLTGDKLATVYRDRVELGDVKSGRRLPGPPRVPCPGGTFWTPRCWMIAGFRHDGQAIAYGDRFGGPFSAKVWDLTQQRVTAVSPPIPFAAGLAFAGGGGTLLAVGQAGDVRTSPSTSFTSWDIRAGTAPAKTPGLAGDAIIVDPRERVLVTSRGDVADLAAGRVIPRTSGPGPGKALAFSRDASLFAVGDAAGQIALWDGDVRRHLGTLTPASASGPVTALAFSADGQVLAAGRVNGDVQLWDTAVRQPIGAPIRTPAGTVLALRVDDEALYVAGIHVPLLRYALTPAAAAAAVCRRAGQDLTAENWSAYFPGYPYRSTCGGDARRNVPAASPPRAGAISPSQRISW</sequence>
<evidence type="ECO:0000256" key="1">
    <source>
        <dbReference type="PROSITE-ProRule" id="PRU00221"/>
    </source>
</evidence>
<evidence type="ECO:0000256" key="2">
    <source>
        <dbReference type="SAM" id="MobiDB-lite"/>
    </source>
</evidence>
<dbReference type="Proteomes" id="UP001589647">
    <property type="component" value="Unassembled WGS sequence"/>
</dbReference>
<keyword evidence="1" id="KW-0853">WD repeat</keyword>
<dbReference type="InterPro" id="IPR001680">
    <property type="entry name" value="WD40_rpt"/>
</dbReference>